<dbReference type="Gene3D" id="1.20.1250.20">
    <property type="entry name" value="MFS general substrate transporter like domains"/>
    <property type="match status" value="2"/>
</dbReference>
<feature type="transmembrane region" description="Helical" evidence="6">
    <location>
        <begin position="401"/>
        <end position="423"/>
    </location>
</feature>
<dbReference type="PANTHER" id="PTHR43791:SF54">
    <property type="entry name" value="MAJOR FACILITATOR SUPERFAMILY (MFS) PROFILE DOMAIN-CONTAINING PROTEIN-RELATED"/>
    <property type="match status" value="1"/>
</dbReference>
<dbReference type="GO" id="GO:0022857">
    <property type="term" value="F:transmembrane transporter activity"/>
    <property type="evidence" value="ECO:0007669"/>
    <property type="project" value="InterPro"/>
</dbReference>
<dbReference type="Proteomes" id="UP000094444">
    <property type="component" value="Unassembled WGS sequence"/>
</dbReference>
<proteinExistence type="predicted"/>
<dbReference type="FunFam" id="1.20.1250.20:FF:000034">
    <property type="entry name" value="MFS general substrate transporter"/>
    <property type="match status" value="1"/>
</dbReference>
<evidence type="ECO:0000256" key="6">
    <source>
        <dbReference type="SAM" id="Phobius"/>
    </source>
</evidence>
<feature type="transmembrane region" description="Helical" evidence="6">
    <location>
        <begin position="164"/>
        <end position="186"/>
    </location>
</feature>
<dbReference type="InterPro" id="IPR036259">
    <property type="entry name" value="MFS_trans_sf"/>
</dbReference>
<keyword evidence="5 6" id="KW-0472">Membrane</keyword>
<dbReference type="PROSITE" id="PS50850">
    <property type="entry name" value="MFS"/>
    <property type="match status" value="1"/>
</dbReference>
<evidence type="ECO:0000313" key="8">
    <source>
        <dbReference type="EMBL" id="POS68989.1"/>
    </source>
</evidence>
<feature type="transmembrane region" description="Helical" evidence="6">
    <location>
        <begin position="198"/>
        <end position="219"/>
    </location>
</feature>
<comment type="caution">
    <text evidence="8">The sequence shown here is derived from an EMBL/GenBank/DDBJ whole genome shotgun (WGS) entry which is preliminary data.</text>
</comment>
<evidence type="ECO:0000259" key="7">
    <source>
        <dbReference type="PROSITE" id="PS50850"/>
    </source>
</evidence>
<dbReference type="Pfam" id="PF07690">
    <property type="entry name" value="MFS_1"/>
    <property type="match status" value="1"/>
</dbReference>
<organism evidence="8 9">
    <name type="scientific">Diaporthe helianthi</name>
    <dbReference type="NCBI Taxonomy" id="158607"/>
    <lineage>
        <taxon>Eukaryota</taxon>
        <taxon>Fungi</taxon>
        <taxon>Dikarya</taxon>
        <taxon>Ascomycota</taxon>
        <taxon>Pezizomycotina</taxon>
        <taxon>Sordariomycetes</taxon>
        <taxon>Sordariomycetidae</taxon>
        <taxon>Diaporthales</taxon>
        <taxon>Diaporthaceae</taxon>
        <taxon>Diaporthe</taxon>
    </lineage>
</organism>
<keyword evidence="3 6" id="KW-0812">Transmembrane</keyword>
<dbReference type="AlphaFoldDB" id="A0A2P5HFI4"/>
<dbReference type="InterPro" id="IPR020846">
    <property type="entry name" value="MFS_dom"/>
</dbReference>
<evidence type="ECO:0000256" key="3">
    <source>
        <dbReference type="ARBA" id="ARBA00022692"/>
    </source>
</evidence>
<feature type="transmembrane region" description="Helical" evidence="6">
    <location>
        <begin position="305"/>
        <end position="324"/>
    </location>
</feature>
<sequence>MSADNAKERDGKAESKACSLRRLTDDSVSAEVTTEIEGFRVLGLSSDDIEFYNGFDAEKRKRLVRKIDVRLIPVLTILYLIAHIDRANIGNAKIEGLVEDLGLTGNQYNIALTVFFPPYILFMLPSNILLKRFRRPSVYLGALISIWGTVMTCTGLVHNFTELVTARFLLGLFETGFFPGAVYICSRWYMPRDLASRVSYFYCASAFSGAFSGLLAGVIAQLDGRAGYNGWQWIFLVEGVFTVGLGLASIYLLIDSPSLSHKWLNADEIRFIDLQNFIKQGGKLQWIQEQRGQMWRDVKGIMMNWRVYVHGSFIIVNTSCSYGMKFTLPTIIKTMGYSTMNAQFLSAAPYVGGAFSALICGKLSDRFNWRMPFIAIPGALILIGFSVLLSLNGGIAHQPGAVWAAIIIVMIGIYPIQPATQAWNANNIAPSSRRAVGVALTNSVGGIGGIVGSFMYPESQSPRYQVGFGISLAVGAYALLTSLLLEWSYVIANAKKARVVADGSQGDAEPCDADLLAMGDKSPLFKHVL</sequence>
<feature type="transmembrane region" description="Helical" evidence="6">
    <location>
        <begin position="109"/>
        <end position="130"/>
    </location>
</feature>
<feature type="transmembrane region" description="Helical" evidence="6">
    <location>
        <begin position="231"/>
        <end position="254"/>
    </location>
</feature>
<evidence type="ECO:0000256" key="4">
    <source>
        <dbReference type="ARBA" id="ARBA00022989"/>
    </source>
</evidence>
<feature type="transmembrane region" description="Helical" evidence="6">
    <location>
        <begin position="344"/>
        <end position="361"/>
    </location>
</feature>
<keyword evidence="2" id="KW-0813">Transport</keyword>
<evidence type="ECO:0000256" key="2">
    <source>
        <dbReference type="ARBA" id="ARBA00022448"/>
    </source>
</evidence>
<feature type="transmembrane region" description="Helical" evidence="6">
    <location>
        <begin position="137"/>
        <end position="158"/>
    </location>
</feature>
<comment type="subcellular location">
    <subcellularLocation>
        <location evidence="1">Membrane</location>
        <topology evidence="1">Multi-pass membrane protein</topology>
    </subcellularLocation>
</comment>
<dbReference type="InterPro" id="IPR011701">
    <property type="entry name" value="MFS"/>
</dbReference>
<keyword evidence="9" id="KW-1185">Reference proteome</keyword>
<feature type="transmembrane region" description="Helical" evidence="6">
    <location>
        <begin position="468"/>
        <end position="489"/>
    </location>
</feature>
<dbReference type="InParanoid" id="A0A2P5HFI4"/>
<dbReference type="SUPFAM" id="SSF103473">
    <property type="entry name" value="MFS general substrate transporter"/>
    <property type="match status" value="1"/>
</dbReference>
<name>A0A2P5HFI4_DIAHE</name>
<keyword evidence="4 6" id="KW-1133">Transmembrane helix</keyword>
<dbReference type="OrthoDB" id="2962993at2759"/>
<feature type="transmembrane region" description="Helical" evidence="6">
    <location>
        <begin position="69"/>
        <end position="89"/>
    </location>
</feature>
<evidence type="ECO:0000313" key="9">
    <source>
        <dbReference type="Proteomes" id="UP000094444"/>
    </source>
</evidence>
<dbReference type="PANTHER" id="PTHR43791">
    <property type="entry name" value="PERMEASE-RELATED"/>
    <property type="match status" value="1"/>
</dbReference>
<reference evidence="8" key="1">
    <citation type="submission" date="2017-09" db="EMBL/GenBank/DDBJ databases">
        <title>Polyketide synthases of a Diaporthe helianthi virulent isolate.</title>
        <authorList>
            <person name="Baroncelli R."/>
        </authorList>
    </citation>
    <scope>NUCLEOTIDE SEQUENCE [LARGE SCALE GENOMIC DNA]</scope>
    <source>
        <strain evidence="8">7/96</strain>
    </source>
</reference>
<gene>
    <name evidence="8" type="ORF">DHEL01_v212617</name>
</gene>
<dbReference type="GO" id="GO:0016020">
    <property type="term" value="C:membrane"/>
    <property type="evidence" value="ECO:0007669"/>
    <property type="project" value="UniProtKB-SubCell"/>
</dbReference>
<accession>A0A2P5HFI4</accession>
<feature type="transmembrane region" description="Helical" evidence="6">
    <location>
        <begin position="435"/>
        <end position="456"/>
    </location>
</feature>
<evidence type="ECO:0000256" key="5">
    <source>
        <dbReference type="ARBA" id="ARBA00023136"/>
    </source>
</evidence>
<feature type="transmembrane region" description="Helical" evidence="6">
    <location>
        <begin position="373"/>
        <end position="395"/>
    </location>
</feature>
<evidence type="ECO:0000256" key="1">
    <source>
        <dbReference type="ARBA" id="ARBA00004141"/>
    </source>
</evidence>
<feature type="domain" description="Major facilitator superfamily (MFS) profile" evidence="7">
    <location>
        <begin position="71"/>
        <end position="496"/>
    </location>
</feature>
<dbReference type="EMBL" id="MAVT02002827">
    <property type="protein sequence ID" value="POS68989.1"/>
    <property type="molecule type" value="Genomic_DNA"/>
</dbReference>
<protein>
    <recommendedName>
        <fullName evidence="7">Major facilitator superfamily (MFS) profile domain-containing protein</fullName>
    </recommendedName>
</protein>
<dbReference type="FunFam" id="1.20.1250.20:FF:000013">
    <property type="entry name" value="MFS general substrate transporter"/>
    <property type="match status" value="1"/>
</dbReference>